<protein>
    <recommendedName>
        <fullName evidence="4">Transmembrane protein</fullName>
    </recommendedName>
</protein>
<comment type="caution">
    <text evidence="2">The sequence shown here is derived from an EMBL/GenBank/DDBJ whole genome shotgun (WGS) entry which is preliminary data.</text>
</comment>
<proteinExistence type="predicted"/>
<accession>A0ABS1ET59</accession>
<feature type="transmembrane region" description="Helical" evidence="1">
    <location>
        <begin position="141"/>
        <end position="163"/>
    </location>
</feature>
<evidence type="ECO:0000256" key="1">
    <source>
        <dbReference type="SAM" id="Phobius"/>
    </source>
</evidence>
<feature type="transmembrane region" description="Helical" evidence="1">
    <location>
        <begin position="213"/>
        <end position="230"/>
    </location>
</feature>
<sequence length="481" mass="55044">MRRIKINLSDSLFISFTIILISSICIFTLFIKPVIGVADNGDFYRIISQSGLYHLSSNSDDIFFGYFNKYYGIYKYYNENGMMLLSTQAILIKIALFLNEILKGGYIFDIKYLALLYVITMDFAAYFIIKSIIINIELKRCKLLAVLLFVLIFCDTGYIAYFNSFYGEAVNLSFFLLSIGLLLYIYTFDKLTIKYLIIFFAISLMFMGSKQQLAPIGILYCLLLLRLLIITNYKRIKQTLKILTGGFLVASAIFYFSIVGPFDYINRYHSMTRGVLLNEVNPEEVLNEFGISSQYSILAGNIFYKSMPVIDPNDNKLMNEFYSKYSFGSILKYYAKNPRAFGKVMSIASENAYSIKPDVMGNYEKSAGKSFGEKSSFFSLYSNFKSKYLPHNIGFTIALIIIYFVFAINDYISYRSKKDTKSQLVEEAFVFVFLVGGSQVLVSVLGAGDADISKHLFMFNVSFDLMVYFSAIRLLRHQNSD</sequence>
<evidence type="ECO:0000313" key="3">
    <source>
        <dbReference type="Proteomes" id="UP000596739"/>
    </source>
</evidence>
<keyword evidence="1" id="KW-1133">Transmembrane helix</keyword>
<feature type="transmembrane region" description="Helical" evidence="1">
    <location>
        <begin position="169"/>
        <end position="186"/>
    </location>
</feature>
<dbReference type="RefSeq" id="WP_200271812.1">
    <property type="nucleotide sequence ID" value="NZ_JAENHN010000048.1"/>
</dbReference>
<feature type="transmembrane region" description="Helical" evidence="1">
    <location>
        <begin position="457"/>
        <end position="475"/>
    </location>
</feature>
<feature type="transmembrane region" description="Helical" evidence="1">
    <location>
        <begin position="191"/>
        <end position="207"/>
    </location>
</feature>
<name>A0ABS1ET59_9CLOT</name>
<keyword evidence="1" id="KW-0812">Transmembrane</keyword>
<keyword evidence="1" id="KW-0472">Membrane</keyword>
<evidence type="ECO:0008006" key="4">
    <source>
        <dbReference type="Google" id="ProtNLM"/>
    </source>
</evidence>
<dbReference type="EMBL" id="JAENHN010000048">
    <property type="protein sequence ID" value="MBK1812510.1"/>
    <property type="molecule type" value="Genomic_DNA"/>
</dbReference>
<feature type="transmembrane region" description="Helical" evidence="1">
    <location>
        <begin position="110"/>
        <end position="129"/>
    </location>
</feature>
<reference evidence="3" key="1">
    <citation type="submission" date="2021-01" db="EMBL/GenBank/DDBJ databases">
        <title>Genome public.</title>
        <authorList>
            <person name="Liu C."/>
            <person name="Sun Q."/>
        </authorList>
    </citation>
    <scope>NUCLEOTIDE SEQUENCE [LARGE SCALE GENOMIC DNA]</scope>
    <source>
        <strain evidence="3">YIM B02505</strain>
    </source>
</reference>
<feature type="transmembrane region" description="Helical" evidence="1">
    <location>
        <begin position="12"/>
        <end position="31"/>
    </location>
</feature>
<gene>
    <name evidence="2" type="ORF">JHL18_17970</name>
</gene>
<feature type="transmembrane region" description="Helical" evidence="1">
    <location>
        <begin position="393"/>
        <end position="412"/>
    </location>
</feature>
<keyword evidence="3" id="KW-1185">Reference proteome</keyword>
<feature type="transmembrane region" description="Helical" evidence="1">
    <location>
        <begin position="242"/>
        <end position="262"/>
    </location>
</feature>
<organism evidence="2 3">
    <name type="scientific">Clostridium yunnanense</name>
    <dbReference type="NCBI Taxonomy" id="2800325"/>
    <lineage>
        <taxon>Bacteria</taxon>
        <taxon>Bacillati</taxon>
        <taxon>Bacillota</taxon>
        <taxon>Clostridia</taxon>
        <taxon>Eubacteriales</taxon>
        <taxon>Clostridiaceae</taxon>
        <taxon>Clostridium</taxon>
    </lineage>
</organism>
<evidence type="ECO:0000313" key="2">
    <source>
        <dbReference type="EMBL" id="MBK1812510.1"/>
    </source>
</evidence>
<dbReference type="Proteomes" id="UP000596739">
    <property type="component" value="Unassembled WGS sequence"/>
</dbReference>
<feature type="transmembrane region" description="Helical" evidence="1">
    <location>
        <begin position="424"/>
        <end position="445"/>
    </location>
</feature>